<dbReference type="GO" id="GO:0008168">
    <property type="term" value="F:methyltransferase activity"/>
    <property type="evidence" value="ECO:0007669"/>
    <property type="project" value="UniProtKB-KW"/>
</dbReference>
<gene>
    <name evidence="2" type="ORF">FLAG1_02472</name>
</gene>
<dbReference type="PIRSF" id="PIRSF021700">
    <property type="entry name" value="3_dmu_93_MTrfase"/>
    <property type="match status" value="1"/>
</dbReference>
<comment type="caution">
    <text evidence="2">The sequence shown here is derived from an EMBL/GenBank/DDBJ whole genome shotgun (WGS) entry which is preliminary data.</text>
</comment>
<dbReference type="CDD" id="cd06588">
    <property type="entry name" value="PhnB_like"/>
    <property type="match status" value="1"/>
</dbReference>
<evidence type="ECO:0000313" key="2">
    <source>
        <dbReference type="EMBL" id="KPA44581.1"/>
    </source>
</evidence>
<proteinExistence type="predicted"/>
<name>A0A0N0V848_FUSLA</name>
<feature type="domain" description="PhnB-like" evidence="1">
    <location>
        <begin position="5"/>
        <end position="121"/>
    </location>
</feature>
<accession>A0A0N0V848</accession>
<dbReference type="InterPro" id="IPR028973">
    <property type="entry name" value="PhnB-like"/>
</dbReference>
<keyword evidence="2" id="KW-0808">Transferase</keyword>
<evidence type="ECO:0000259" key="1">
    <source>
        <dbReference type="Pfam" id="PF06983"/>
    </source>
</evidence>
<dbReference type="SUPFAM" id="SSF54593">
    <property type="entry name" value="Glyoxalase/Bleomycin resistance protein/Dihydroxybiphenyl dioxygenase"/>
    <property type="match status" value="1"/>
</dbReference>
<evidence type="ECO:0000313" key="3">
    <source>
        <dbReference type="Proteomes" id="UP000037904"/>
    </source>
</evidence>
<dbReference type="Pfam" id="PF06983">
    <property type="entry name" value="3-dmu-9_3-mt"/>
    <property type="match status" value="1"/>
</dbReference>
<dbReference type="PANTHER" id="PTHR33990:SF2">
    <property type="entry name" value="PHNB-LIKE DOMAIN-CONTAINING PROTEIN"/>
    <property type="match status" value="1"/>
</dbReference>
<keyword evidence="2" id="KW-0830">Ubiquinone</keyword>
<dbReference type="OrthoDB" id="10255422at2759"/>
<dbReference type="InterPro" id="IPR029068">
    <property type="entry name" value="Glyas_Bleomycin-R_OHBP_Dase"/>
</dbReference>
<protein>
    <submittedName>
        <fullName evidence="2">3-demethylubiquinone-9 3-methyltransferase</fullName>
    </submittedName>
</protein>
<organism evidence="2 3">
    <name type="scientific">Fusarium langsethiae</name>
    <dbReference type="NCBI Taxonomy" id="179993"/>
    <lineage>
        <taxon>Eukaryota</taxon>
        <taxon>Fungi</taxon>
        <taxon>Dikarya</taxon>
        <taxon>Ascomycota</taxon>
        <taxon>Pezizomycotina</taxon>
        <taxon>Sordariomycetes</taxon>
        <taxon>Hypocreomycetidae</taxon>
        <taxon>Hypocreales</taxon>
        <taxon>Nectriaceae</taxon>
        <taxon>Fusarium</taxon>
    </lineage>
</organism>
<keyword evidence="3" id="KW-1185">Reference proteome</keyword>
<dbReference type="AlphaFoldDB" id="A0A0N0V848"/>
<dbReference type="Proteomes" id="UP000037904">
    <property type="component" value="Unassembled WGS sequence"/>
</dbReference>
<keyword evidence="2" id="KW-0489">Methyltransferase</keyword>
<dbReference type="GO" id="GO:0032259">
    <property type="term" value="P:methylation"/>
    <property type="evidence" value="ECO:0007669"/>
    <property type="project" value="UniProtKB-KW"/>
</dbReference>
<dbReference type="PANTHER" id="PTHR33990">
    <property type="entry name" value="PROTEIN YJDN-RELATED"/>
    <property type="match status" value="1"/>
</dbReference>
<dbReference type="InterPro" id="IPR009725">
    <property type="entry name" value="3_dmu_93_MTrfase"/>
</dbReference>
<dbReference type="EMBL" id="JXCE01000024">
    <property type="protein sequence ID" value="KPA44581.1"/>
    <property type="molecule type" value="Genomic_DNA"/>
</dbReference>
<reference evidence="2 3" key="1">
    <citation type="submission" date="2015-04" db="EMBL/GenBank/DDBJ databases">
        <title>The draft genome sequence of Fusarium langsethiae, a T-2/HT-2 mycotoxin producer.</title>
        <authorList>
            <person name="Lysoe E."/>
            <person name="Divon H.H."/>
            <person name="Terzi V."/>
            <person name="Orru L."/>
            <person name="Lamontanara A."/>
            <person name="Kolseth A.-K."/>
            <person name="Frandsen R.J."/>
            <person name="Nielsen K."/>
            <person name="Thrane U."/>
        </authorList>
    </citation>
    <scope>NUCLEOTIDE SEQUENCE [LARGE SCALE GENOMIC DNA]</scope>
    <source>
        <strain evidence="2 3">Fl201059</strain>
    </source>
</reference>
<sequence length="161" mass="18327">MSFERFTTCLWFQDQAEEAANYYTTIFAPYSKITTTQRNTPPSQEARRVMAIEFELQGRTFVALNGGPVPWQFNEAISLMVNCKDQAEVDYFWEKLSENGDVSRQQSGWLADKYGVSWQIVPTAFKDMMGSGDKVAVGRVTAAMMKMKKFDIAELEKAFKG</sequence>
<dbReference type="Gene3D" id="3.10.180.10">
    <property type="entry name" value="2,3-Dihydroxybiphenyl 1,2-Dioxygenase, domain 1"/>
    <property type="match status" value="1"/>
</dbReference>